<dbReference type="InterPro" id="IPR036250">
    <property type="entry name" value="AcylCo_DH-like_C"/>
</dbReference>
<keyword evidence="3" id="KW-0285">Flavoprotein</keyword>
<dbReference type="PANTHER" id="PTHR43884:SF20">
    <property type="entry name" value="ACYL-COA DEHYDROGENASE FADE28"/>
    <property type="match status" value="1"/>
</dbReference>
<dbReference type="RefSeq" id="WP_066168628.1">
    <property type="nucleotide sequence ID" value="NZ_CP136137.1"/>
</dbReference>
<comment type="cofactor">
    <cofactor evidence="1">
        <name>FAD</name>
        <dbReference type="ChEBI" id="CHEBI:57692"/>
    </cofactor>
</comment>
<gene>
    <name evidence="8" type="ORF">RVF87_04295</name>
</gene>
<organism evidence="8 9">
    <name type="scientific">Gordonia hydrophobica</name>
    <dbReference type="NCBI Taxonomy" id="40516"/>
    <lineage>
        <taxon>Bacteria</taxon>
        <taxon>Bacillati</taxon>
        <taxon>Actinomycetota</taxon>
        <taxon>Actinomycetes</taxon>
        <taxon>Mycobacteriales</taxon>
        <taxon>Gordoniaceae</taxon>
        <taxon>Gordonia</taxon>
    </lineage>
</organism>
<sequence length="321" mass="32420">MDFLLNDIHTDLRDTVAAIGEKAGGVAIARSWTEGDHAPALSVYRRLAEAGVTGLVVDDALGGSGAGATELVVAAEQLGRFALPGPVAETFGAVPTALAAAGATDALATLLGGRPATLAAAATGHRAAAPADADVYLLRDGALSTASVVAEHASVDPTRTVADVGAGTSLGSADEAAVAQVGALVTAAQLIGLGAAMLHLASEYAKARKQFNRAIGSYQAVKHHLADVAIAVEMARPLVLGAAVGLDGKAPDEVNVARDVWAAKVAAADAAYLASRRSLQVFGAIGYTAEHDLSLYLTKTRALVSAWGTPAQHRAQILETL</sequence>
<evidence type="ECO:0000256" key="2">
    <source>
        <dbReference type="ARBA" id="ARBA00009347"/>
    </source>
</evidence>
<dbReference type="InterPro" id="IPR037069">
    <property type="entry name" value="AcylCoA_DH/ox_N_sf"/>
</dbReference>
<dbReference type="Pfam" id="PF02771">
    <property type="entry name" value="Acyl-CoA_dh_N"/>
    <property type="match status" value="1"/>
</dbReference>
<comment type="similarity">
    <text evidence="2">Belongs to the acyl-CoA dehydrogenase family.</text>
</comment>
<keyword evidence="5" id="KW-0560">Oxidoreductase</keyword>
<dbReference type="InterPro" id="IPR013786">
    <property type="entry name" value="AcylCoA_DH/ox_N"/>
</dbReference>
<accession>A0ABZ2U408</accession>
<evidence type="ECO:0000256" key="5">
    <source>
        <dbReference type="ARBA" id="ARBA00023002"/>
    </source>
</evidence>
<dbReference type="Gene3D" id="1.10.540.10">
    <property type="entry name" value="Acyl-CoA dehydrogenase/oxidase, N-terminal domain"/>
    <property type="match status" value="1"/>
</dbReference>
<dbReference type="Proteomes" id="UP001479933">
    <property type="component" value="Chromosome"/>
</dbReference>
<dbReference type="InterPro" id="IPR009075">
    <property type="entry name" value="AcylCo_DH/oxidase_C"/>
</dbReference>
<dbReference type="SUPFAM" id="SSF56645">
    <property type="entry name" value="Acyl-CoA dehydrogenase NM domain-like"/>
    <property type="match status" value="1"/>
</dbReference>
<dbReference type="PANTHER" id="PTHR43884">
    <property type="entry name" value="ACYL-COA DEHYDROGENASE"/>
    <property type="match status" value="1"/>
</dbReference>
<evidence type="ECO:0000256" key="1">
    <source>
        <dbReference type="ARBA" id="ARBA00001974"/>
    </source>
</evidence>
<evidence type="ECO:0000259" key="6">
    <source>
        <dbReference type="Pfam" id="PF00441"/>
    </source>
</evidence>
<evidence type="ECO:0000256" key="3">
    <source>
        <dbReference type="ARBA" id="ARBA00022630"/>
    </source>
</evidence>
<evidence type="ECO:0000313" key="9">
    <source>
        <dbReference type="Proteomes" id="UP001479933"/>
    </source>
</evidence>
<evidence type="ECO:0000256" key="4">
    <source>
        <dbReference type="ARBA" id="ARBA00022827"/>
    </source>
</evidence>
<dbReference type="Gene3D" id="1.20.140.10">
    <property type="entry name" value="Butyryl-CoA Dehydrogenase, subunit A, domain 3"/>
    <property type="match status" value="1"/>
</dbReference>
<reference evidence="8 9" key="1">
    <citation type="journal article" date="2023" name="Virus Evol.">
        <title>Computational host range prediction-The good, the bad, and the ugly.</title>
        <authorList>
            <person name="Howell A.A."/>
            <person name="Versoza C.J."/>
            <person name="Pfeifer S.P."/>
        </authorList>
    </citation>
    <scope>NUCLEOTIDE SEQUENCE [LARGE SCALE GENOMIC DNA]</scope>
    <source>
        <strain evidence="8 9">1610/1b</strain>
    </source>
</reference>
<dbReference type="SUPFAM" id="SSF47203">
    <property type="entry name" value="Acyl-CoA dehydrogenase C-terminal domain-like"/>
    <property type="match status" value="1"/>
</dbReference>
<evidence type="ECO:0000259" key="7">
    <source>
        <dbReference type="Pfam" id="PF02771"/>
    </source>
</evidence>
<keyword evidence="9" id="KW-1185">Reference proteome</keyword>
<dbReference type="InterPro" id="IPR009100">
    <property type="entry name" value="AcylCoA_DH/oxidase_NM_dom_sf"/>
</dbReference>
<proteinExistence type="inferred from homology"/>
<name>A0ABZ2U408_9ACTN</name>
<keyword evidence="4" id="KW-0274">FAD</keyword>
<dbReference type="Pfam" id="PF00441">
    <property type="entry name" value="Acyl-CoA_dh_1"/>
    <property type="match status" value="1"/>
</dbReference>
<feature type="domain" description="Acyl-CoA dehydrogenase/oxidase N-terminal" evidence="7">
    <location>
        <begin position="9"/>
        <end position="84"/>
    </location>
</feature>
<dbReference type="EMBL" id="CP136137">
    <property type="protein sequence ID" value="WYY08303.1"/>
    <property type="molecule type" value="Genomic_DNA"/>
</dbReference>
<evidence type="ECO:0000313" key="8">
    <source>
        <dbReference type="EMBL" id="WYY08303.1"/>
    </source>
</evidence>
<protein>
    <submittedName>
        <fullName evidence="8">Acyl-CoA dehydrogenase family protein</fullName>
    </submittedName>
</protein>
<feature type="domain" description="Acyl-CoA dehydrogenase/oxidase C-terminal" evidence="6">
    <location>
        <begin position="181"/>
        <end position="320"/>
    </location>
</feature>